<sequence>MMTSDWLTGSWLSRRSAIGRPVPNVEWLDSQGQLITADSDKFRIENVGLSTVLTIKRLRAEDRGEFRLRVWNRCGEDCFPISIQVSGFFLRKFRENQKTQKISWKCPRSSKPAVTGLVHLGPYW</sequence>
<dbReference type="EMBL" id="UYSL01023468">
    <property type="protein sequence ID" value="VDL82222.1"/>
    <property type="molecule type" value="Genomic_DNA"/>
</dbReference>
<feature type="domain" description="Immunoglobulin I-set" evidence="1">
    <location>
        <begin position="17"/>
        <end position="85"/>
    </location>
</feature>
<evidence type="ECO:0000313" key="2">
    <source>
        <dbReference type="EMBL" id="VDL82222.1"/>
    </source>
</evidence>
<name>A0A158R3K7_NIPBR</name>
<dbReference type="AlphaFoldDB" id="A0A158R3K7"/>
<organism evidence="4">
    <name type="scientific">Nippostrongylus brasiliensis</name>
    <name type="common">Rat hookworm</name>
    <dbReference type="NCBI Taxonomy" id="27835"/>
    <lineage>
        <taxon>Eukaryota</taxon>
        <taxon>Metazoa</taxon>
        <taxon>Ecdysozoa</taxon>
        <taxon>Nematoda</taxon>
        <taxon>Chromadorea</taxon>
        <taxon>Rhabditida</taxon>
        <taxon>Rhabditina</taxon>
        <taxon>Rhabditomorpha</taxon>
        <taxon>Strongyloidea</taxon>
        <taxon>Heligmosomidae</taxon>
        <taxon>Nippostrongylus</taxon>
    </lineage>
</organism>
<dbReference type="WBParaSite" id="NBR_0001849601-mRNA-1">
    <property type="protein sequence ID" value="NBR_0001849601-mRNA-1"/>
    <property type="gene ID" value="NBR_0001849601"/>
</dbReference>
<proteinExistence type="predicted"/>
<dbReference type="STRING" id="27835.A0A158R3K7"/>
<keyword evidence="3" id="KW-1185">Reference proteome</keyword>
<dbReference type="Proteomes" id="UP000271162">
    <property type="component" value="Unassembled WGS sequence"/>
</dbReference>
<reference evidence="4" key="1">
    <citation type="submission" date="2016-04" db="UniProtKB">
        <authorList>
            <consortium name="WormBaseParasite"/>
        </authorList>
    </citation>
    <scope>IDENTIFICATION</scope>
</reference>
<accession>A0A158R3K7</accession>
<evidence type="ECO:0000313" key="4">
    <source>
        <dbReference type="WBParaSite" id="NBR_0001849601-mRNA-1"/>
    </source>
</evidence>
<dbReference type="Gene3D" id="2.60.40.10">
    <property type="entry name" value="Immunoglobulins"/>
    <property type="match status" value="1"/>
</dbReference>
<dbReference type="InterPro" id="IPR036179">
    <property type="entry name" value="Ig-like_dom_sf"/>
</dbReference>
<dbReference type="SUPFAM" id="SSF48726">
    <property type="entry name" value="Immunoglobulin"/>
    <property type="match status" value="1"/>
</dbReference>
<reference evidence="2 3" key="2">
    <citation type="submission" date="2018-11" db="EMBL/GenBank/DDBJ databases">
        <authorList>
            <consortium name="Pathogen Informatics"/>
        </authorList>
    </citation>
    <scope>NUCLEOTIDE SEQUENCE [LARGE SCALE GENOMIC DNA]</scope>
</reference>
<dbReference type="Pfam" id="PF07679">
    <property type="entry name" value="I-set"/>
    <property type="match status" value="1"/>
</dbReference>
<evidence type="ECO:0000313" key="3">
    <source>
        <dbReference type="Proteomes" id="UP000271162"/>
    </source>
</evidence>
<dbReference type="InterPro" id="IPR013783">
    <property type="entry name" value="Ig-like_fold"/>
</dbReference>
<protein>
    <submittedName>
        <fullName evidence="4">I-set domain-containing protein</fullName>
    </submittedName>
</protein>
<evidence type="ECO:0000259" key="1">
    <source>
        <dbReference type="Pfam" id="PF07679"/>
    </source>
</evidence>
<gene>
    <name evidence="2" type="ORF">NBR_LOCUS18497</name>
</gene>
<dbReference type="InterPro" id="IPR013098">
    <property type="entry name" value="Ig_I-set"/>
</dbReference>